<protein>
    <submittedName>
        <fullName evidence="1">Uncharacterized protein</fullName>
    </submittedName>
</protein>
<gene>
    <name evidence="1" type="ORF">EV191_12149</name>
</gene>
<comment type="caution">
    <text evidence="1">The sequence shown here is derived from an EMBL/GenBank/DDBJ whole genome shotgun (WGS) entry which is preliminary data.</text>
</comment>
<evidence type="ECO:0000313" key="2">
    <source>
        <dbReference type="Proteomes" id="UP000294911"/>
    </source>
</evidence>
<proteinExistence type="predicted"/>
<dbReference type="EMBL" id="SLXQ01000021">
    <property type="protein sequence ID" value="TCP43649.1"/>
    <property type="molecule type" value="Genomic_DNA"/>
</dbReference>
<accession>A0A4R2Q578</accession>
<dbReference type="AlphaFoldDB" id="A0A4R2Q578"/>
<name>A0A4R2Q578_9PSEU</name>
<sequence length="38" mass="3788">MTKSVEVPGIEPGSSVALPGLLRAQFAVSLLGPSGHAN</sequence>
<reference evidence="1 2" key="1">
    <citation type="submission" date="2019-03" db="EMBL/GenBank/DDBJ databases">
        <title>Genomic Encyclopedia of Type Strains, Phase IV (KMG-IV): sequencing the most valuable type-strain genomes for metagenomic binning, comparative biology and taxonomic classification.</title>
        <authorList>
            <person name="Goeker M."/>
        </authorList>
    </citation>
    <scope>NUCLEOTIDE SEQUENCE [LARGE SCALE GENOMIC DNA]</scope>
    <source>
        <strain evidence="1 2">DSM 45765</strain>
    </source>
</reference>
<evidence type="ECO:0000313" key="1">
    <source>
        <dbReference type="EMBL" id="TCP43649.1"/>
    </source>
</evidence>
<dbReference type="Proteomes" id="UP000294911">
    <property type="component" value="Unassembled WGS sequence"/>
</dbReference>
<organism evidence="1 2">
    <name type="scientific">Tamaricihabitans halophyticus</name>
    <dbReference type="NCBI Taxonomy" id="1262583"/>
    <lineage>
        <taxon>Bacteria</taxon>
        <taxon>Bacillati</taxon>
        <taxon>Actinomycetota</taxon>
        <taxon>Actinomycetes</taxon>
        <taxon>Pseudonocardiales</taxon>
        <taxon>Pseudonocardiaceae</taxon>
        <taxon>Tamaricihabitans</taxon>
    </lineage>
</organism>
<keyword evidence="2" id="KW-1185">Reference proteome</keyword>